<dbReference type="Proteomes" id="UP001168098">
    <property type="component" value="Unassembled WGS sequence"/>
</dbReference>
<dbReference type="EMBL" id="JARBHA010000017">
    <property type="protein sequence ID" value="KAJ9676587.1"/>
    <property type="molecule type" value="Genomic_DNA"/>
</dbReference>
<dbReference type="Pfam" id="PF00106">
    <property type="entry name" value="adh_short"/>
    <property type="match status" value="1"/>
</dbReference>
<keyword evidence="4" id="KW-0735">Signal-anchor</keyword>
<reference evidence="6 7" key="1">
    <citation type="journal article" date="2023" name="BMC Biotechnol.">
        <title>Vitis rotundifolia cv Carlos genome sequencing.</title>
        <authorList>
            <person name="Huff M."/>
            <person name="Hulse-Kemp A."/>
            <person name="Scheffler B."/>
            <person name="Youngblood R."/>
            <person name="Simpson S."/>
            <person name="Babiker E."/>
            <person name="Staton M."/>
        </authorList>
    </citation>
    <scope>NUCLEOTIDE SEQUENCE [LARGE SCALE GENOMIC DNA]</scope>
    <source>
        <tissue evidence="6">Leaf</tissue>
    </source>
</reference>
<dbReference type="GO" id="GO:0016491">
    <property type="term" value="F:oxidoreductase activity"/>
    <property type="evidence" value="ECO:0007669"/>
    <property type="project" value="UniProtKB-KW"/>
</dbReference>
<dbReference type="Gene3D" id="3.40.50.720">
    <property type="entry name" value="NAD(P)-binding Rossmann-like Domain"/>
    <property type="match status" value="1"/>
</dbReference>
<evidence type="ECO:0000256" key="4">
    <source>
        <dbReference type="ARBA" id="ARBA00022968"/>
    </source>
</evidence>
<dbReference type="PROSITE" id="PS00061">
    <property type="entry name" value="ADH_SHORT"/>
    <property type="match status" value="1"/>
</dbReference>
<keyword evidence="3" id="KW-0521">NADP</keyword>
<evidence type="ECO:0000256" key="2">
    <source>
        <dbReference type="ARBA" id="ARBA00006484"/>
    </source>
</evidence>
<proteinExistence type="inferred from homology"/>
<evidence type="ECO:0000313" key="7">
    <source>
        <dbReference type="Proteomes" id="UP001168098"/>
    </source>
</evidence>
<accession>A0AA38YU58</accession>
<comment type="subcellular location">
    <subcellularLocation>
        <location evidence="1">Membrane</location>
        <topology evidence="1">Single-pass type II membrane protein</topology>
    </subcellularLocation>
</comment>
<keyword evidence="4" id="KW-0812">Transmembrane</keyword>
<comment type="similarity">
    <text evidence="2">Belongs to the short-chain dehydrogenases/reductases (SDR) family.</text>
</comment>
<evidence type="ECO:0000313" key="6">
    <source>
        <dbReference type="EMBL" id="KAJ9676587.1"/>
    </source>
</evidence>
<evidence type="ECO:0000256" key="5">
    <source>
        <dbReference type="ARBA" id="ARBA00023002"/>
    </source>
</evidence>
<name>A0AA38YU58_VITRO</name>
<dbReference type="PANTHER" id="PTHR43391">
    <property type="entry name" value="RETINOL DEHYDROGENASE-RELATED"/>
    <property type="match status" value="1"/>
</dbReference>
<keyword evidence="7" id="KW-1185">Reference proteome</keyword>
<dbReference type="SUPFAM" id="SSF51735">
    <property type="entry name" value="NAD(P)-binding Rossmann-fold domains"/>
    <property type="match status" value="1"/>
</dbReference>
<keyword evidence="5" id="KW-0560">Oxidoreductase</keyword>
<evidence type="ECO:0000256" key="3">
    <source>
        <dbReference type="ARBA" id="ARBA00022857"/>
    </source>
</evidence>
<dbReference type="PRINTS" id="PR00081">
    <property type="entry name" value="GDHRDH"/>
</dbReference>
<sequence>MWPEKARSLGSPEVLVIRVDVSKVEVCKSFVDEAVEHFGRYSTDITNFVPVMDINFWGSICSTHSAVSHLRKTKGKIIVIASSGGWLSAPRMSIYCASKAAVISLYESVRVEFGTNIGITIVTPGLIELEMTQGKFLSKEGQMKLDQDIRDSCTHLLLITKPGTSEREALSKKILDLTGAKKFLYPPSIQSPELKVD</sequence>
<dbReference type="InterPro" id="IPR002347">
    <property type="entry name" value="SDR_fam"/>
</dbReference>
<organism evidence="6 7">
    <name type="scientific">Vitis rotundifolia</name>
    <name type="common">Muscadine grape</name>
    <dbReference type="NCBI Taxonomy" id="103349"/>
    <lineage>
        <taxon>Eukaryota</taxon>
        <taxon>Viridiplantae</taxon>
        <taxon>Streptophyta</taxon>
        <taxon>Embryophyta</taxon>
        <taxon>Tracheophyta</taxon>
        <taxon>Spermatophyta</taxon>
        <taxon>Magnoliopsida</taxon>
        <taxon>eudicotyledons</taxon>
        <taxon>Gunneridae</taxon>
        <taxon>Pentapetalae</taxon>
        <taxon>rosids</taxon>
        <taxon>Vitales</taxon>
        <taxon>Vitaceae</taxon>
        <taxon>Viteae</taxon>
        <taxon>Vitis</taxon>
    </lineage>
</organism>
<dbReference type="InterPro" id="IPR036291">
    <property type="entry name" value="NAD(P)-bd_dom_sf"/>
</dbReference>
<dbReference type="InterPro" id="IPR020904">
    <property type="entry name" value="Sc_DH/Rdtase_CS"/>
</dbReference>
<dbReference type="GO" id="GO:0016020">
    <property type="term" value="C:membrane"/>
    <property type="evidence" value="ECO:0007669"/>
    <property type="project" value="UniProtKB-SubCell"/>
</dbReference>
<dbReference type="GO" id="GO:0005829">
    <property type="term" value="C:cytosol"/>
    <property type="evidence" value="ECO:0007669"/>
    <property type="project" value="TreeGrafter"/>
</dbReference>
<dbReference type="PANTHER" id="PTHR43391:SF89">
    <property type="entry name" value="11-BETA-HYDROXYSTEROID DEHYDROGENASE 1A-RELATED"/>
    <property type="match status" value="1"/>
</dbReference>
<dbReference type="AlphaFoldDB" id="A0AA38YU58"/>
<protein>
    <submittedName>
        <fullName evidence="6">Uncharacterized protein</fullName>
    </submittedName>
</protein>
<evidence type="ECO:0000256" key="1">
    <source>
        <dbReference type="ARBA" id="ARBA00004606"/>
    </source>
</evidence>
<comment type="caution">
    <text evidence="6">The sequence shown here is derived from an EMBL/GenBank/DDBJ whole genome shotgun (WGS) entry which is preliminary data.</text>
</comment>
<gene>
    <name evidence="6" type="ORF">PVL29_021882</name>
</gene>